<evidence type="ECO:0000313" key="2">
    <source>
        <dbReference type="Proteomes" id="UP000321258"/>
    </source>
</evidence>
<organism evidence="1 2">
    <name type="scientific">Methylobacterium haplocladii</name>
    <dbReference type="NCBI Taxonomy" id="1176176"/>
    <lineage>
        <taxon>Bacteria</taxon>
        <taxon>Pseudomonadati</taxon>
        <taxon>Pseudomonadota</taxon>
        <taxon>Alphaproteobacteria</taxon>
        <taxon>Hyphomicrobiales</taxon>
        <taxon>Methylobacteriaceae</taxon>
        <taxon>Methylobacterium</taxon>
    </lineage>
</organism>
<evidence type="ECO:0000313" key="1">
    <source>
        <dbReference type="EMBL" id="GEO99009.1"/>
    </source>
</evidence>
<dbReference type="Proteomes" id="UP000321258">
    <property type="component" value="Unassembled WGS sequence"/>
</dbReference>
<comment type="caution">
    <text evidence="1">The sequence shown here is derived from an EMBL/GenBank/DDBJ whole genome shotgun (WGS) entry which is preliminary data.</text>
</comment>
<sequence length="68" mass="7691">MAFEDVDFSPEVDVSSRERAKMEEVIELFLEARRRLGSDGSFTTRVLLDMLLLDLGRELVALSGKKSD</sequence>
<proteinExistence type="predicted"/>
<accession>A0A512IMR8</accession>
<reference evidence="1 2" key="1">
    <citation type="submission" date="2019-07" db="EMBL/GenBank/DDBJ databases">
        <title>Whole genome shotgun sequence of Methylobacterium haplocladii NBRC 107714.</title>
        <authorList>
            <person name="Hosoyama A."/>
            <person name="Uohara A."/>
            <person name="Ohji S."/>
            <person name="Ichikawa N."/>
        </authorList>
    </citation>
    <scope>NUCLEOTIDE SEQUENCE [LARGE SCALE GENOMIC DNA]</scope>
    <source>
        <strain evidence="1 2">NBRC 107714</strain>
    </source>
</reference>
<gene>
    <name evidence="1" type="ORF">MHA02_13970</name>
</gene>
<evidence type="ECO:0008006" key="3">
    <source>
        <dbReference type="Google" id="ProtNLM"/>
    </source>
</evidence>
<protein>
    <recommendedName>
        <fullName evidence="3">Centromere protein X</fullName>
    </recommendedName>
</protein>
<dbReference type="AlphaFoldDB" id="A0A512IMR8"/>
<name>A0A512IMR8_9HYPH</name>
<dbReference type="EMBL" id="BJZT01000013">
    <property type="protein sequence ID" value="GEO99009.1"/>
    <property type="molecule type" value="Genomic_DNA"/>
</dbReference>
<keyword evidence="2" id="KW-1185">Reference proteome</keyword>
<dbReference type="RefSeq" id="WP_147077919.1">
    <property type="nucleotide sequence ID" value="NZ_BJZT01000013.1"/>
</dbReference>